<dbReference type="InterPro" id="IPR040676">
    <property type="entry name" value="DUF5641"/>
</dbReference>
<protein>
    <recommendedName>
        <fullName evidence="1">DUF5641 domain-containing protein</fullName>
    </recommendedName>
</protein>
<name>A0A087U1C2_STEMI</name>
<feature type="domain" description="DUF5641" evidence="1">
    <location>
        <begin position="61"/>
        <end position="149"/>
    </location>
</feature>
<evidence type="ECO:0000313" key="2">
    <source>
        <dbReference type="EMBL" id="KFM71161.1"/>
    </source>
</evidence>
<proteinExistence type="predicted"/>
<keyword evidence="3" id="KW-1185">Reference proteome</keyword>
<feature type="non-terminal residue" evidence="2">
    <location>
        <position position="186"/>
    </location>
</feature>
<dbReference type="OrthoDB" id="8194935at2759"/>
<sequence>MATVLCDCENIINKRWRSICPEEPLLLTPTHFLLETPNYTICDTLDFDTVGASHLMKKIGYLQSVRECFLKRFQKDYLSELVSNLTIKARSNIQVGDVVLVGSDNSKRINWPLAKVMEICTGGGGKQRVTQQKLANVEIIRRLQRLYLLEITSSDLTPQDKVGSTGRRLRPKRMALRSDRIIIIPE</sequence>
<reference evidence="2 3" key="1">
    <citation type="submission" date="2013-11" db="EMBL/GenBank/DDBJ databases">
        <title>Genome sequencing of Stegodyphus mimosarum.</title>
        <authorList>
            <person name="Bechsgaard J."/>
        </authorList>
    </citation>
    <scope>NUCLEOTIDE SEQUENCE [LARGE SCALE GENOMIC DNA]</scope>
</reference>
<evidence type="ECO:0000313" key="3">
    <source>
        <dbReference type="Proteomes" id="UP000054359"/>
    </source>
</evidence>
<dbReference type="Proteomes" id="UP000054359">
    <property type="component" value="Unassembled WGS sequence"/>
</dbReference>
<dbReference type="Pfam" id="PF18701">
    <property type="entry name" value="DUF5641"/>
    <property type="match status" value="1"/>
</dbReference>
<accession>A0A087U1C2</accession>
<gene>
    <name evidence="2" type="ORF">X975_26359</name>
</gene>
<dbReference type="EMBL" id="KK117699">
    <property type="protein sequence ID" value="KFM71161.1"/>
    <property type="molecule type" value="Genomic_DNA"/>
</dbReference>
<dbReference type="AlphaFoldDB" id="A0A087U1C2"/>
<dbReference type="PANTHER" id="PTHR47331:SF6">
    <property type="entry name" value="DOUBLECORTIN DOMAIN-CONTAINING PROTEIN"/>
    <property type="match status" value="1"/>
</dbReference>
<evidence type="ECO:0000259" key="1">
    <source>
        <dbReference type="Pfam" id="PF18701"/>
    </source>
</evidence>
<dbReference type="STRING" id="407821.A0A087U1C2"/>
<organism evidence="2 3">
    <name type="scientific">Stegodyphus mimosarum</name>
    <name type="common">African social velvet spider</name>
    <dbReference type="NCBI Taxonomy" id="407821"/>
    <lineage>
        <taxon>Eukaryota</taxon>
        <taxon>Metazoa</taxon>
        <taxon>Ecdysozoa</taxon>
        <taxon>Arthropoda</taxon>
        <taxon>Chelicerata</taxon>
        <taxon>Arachnida</taxon>
        <taxon>Araneae</taxon>
        <taxon>Araneomorphae</taxon>
        <taxon>Entelegynae</taxon>
        <taxon>Eresoidea</taxon>
        <taxon>Eresidae</taxon>
        <taxon>Stegodyphus</taxon>
    </lineage>
</organism>
<dbReference type="PANTHER" id="PTHR47331">
    <property type="entry name" value="PHD-TYPE DOMAIN-CONTAINING PROTEIN"/>
    <property type="match status" value="1"/>
</dbReference>